<comment type="caution">
    <text evidence="3">The sequence shown here is derived from an EMBL/GenBank/DDBJ whole genome shotgun (WGS) entry which is preliminary data.</text>
</comment>
<dbReference type="AlphaFoldDB" id="A0A0F9BP13"/>
<gene>
    <name evidence="3" type="ORF">LCGC14_2423700</name>
</gene>
<feature type="domain" description="Putative regulatory protein FmdB zinc ribbon" evidence="2">
    <location>
        <begin position="1"/>
        <end position="36"/>
    </location>
</feature>
<dbReference type="EMBL" id="LAZR01036912">
    <property type="protein sequence ID" value="KKL23609.1"/>
    <property type="molecule type" value="Genomic_DNA"/>
</dbReference>
<evidence type="ECO:0000256" key="1">
    <source>
        <dbReference type="SAM" id="MobiDB-lite"/>
    </source>
</evidence>
<reference evidence="3" key="1">
    <citation type="journal article" date="2015" name="Nature">
        <title>Complex archaea that bridge the gap between prokaryotes and eukaryotes.</title>
        <authorList>
            <person name="Spang A."/>
            <person name="Saw J.H."/>
            <person name="Jorgensen S.L."/>
            <person name="Zaremba-Niedzwiedzka K."/>
            <person name="Martijn J."/>
            <person name="Lind A.E."/>
            <person name="van Eijk R."/>
            <person name="Schleper C."/>
            <person name="Guy L."/>
            <person name="Ettema T.J."/>
        </authorList>
    </citation>
    <scope>NUCLEOTIDE SEQUENCE</scope>
</reference>
<evidence type="ECO:0000259" key="2">
    <source>
        <dbReference type="SMART" id="SM00834"/>
    </source>
</evidence>
<protein>
    <recommendedName>
        <fullName evidence="2">Putative regulatory protein FmdB zinc ribbon domain-containing protein</fullName>
    </recommendedName>
</protein>
<accession>A0A0F9BP13</accession>
<dbReference type="InterPro" id="IPR013429">
    <property type="entry name" value="Regulatory_FmdB_Zinc_ribbon"/>
</dbReference>
<proteinExistence type="predicted"/>
<feature type="non-terminal residue" evidence="3">
    <location>
        <position position="115"/>
    </location>
</feature>
<evidence type="ECO:0000313" key="3">
    <source>
        <dbReference type="EMBL" id="KKL23609.1"/>
    </source>
</evidence>
<dbReference type="SMART" id="SM00834">
    <property type="entry name" value="CxxC_CXXC_SSSS"/>
    <property type="match status" value="1"/>
</dbReference>
<sequence>MPIYSYECPEHGQHDVFTRTFDILKVRPCEKCGKDSKICITAPSRHNIERTWNDKANEYRRDPYTQAKAQLTNMHLESLEHVERDCDREPDPVQEEAIQIGAREIDKQNKNPGPS</sequence>
<feature type="region of interest" description="Disordered" evidence="1">
    <location>
        <begin position="83"/>
        <end position="115"/>
    </location>
</feature>
<name>A0A0F9BP13_9ZZZZ</name>
<organism evidence="3">
    <name type="scientific">marine sediment metagenome</name>
    <dbReference type="NCBI Taxonomy" id="412755"/>
    <lineage>
        <taxon>unclassified sequences</taxon>
        <taxon>metagenomes</taxon>
        <taxon>ecological metagenomes</taxon>
    </lineage>
</organism>